<dbReference type="Gene3D" id="3.30.465.10">
    <property type="match status" value="1"/>
</dbReference>
<protein>
    <recommendedName>
        <fullName evidence="5">FAD-binding PCMH-type domain-containing protein</fullName>
    </recommendedName>
</protein>
<dbReference type="EMBL" id="LKEA01000048">
    <property type="protein sequence ID" value="ROV92774.1"/>
    <property type="molecule type" value="Genomic_DNA"/>
</dbReference>
<feature type="domain" description="FAD-binding PCMH-type" evidence="5">
    <location>
        <begin position="38"/>
        <end position="209"/>
    </location>
</feature>
<dbReference type="InterPro" id="IPR036318">
    <property type="entry name" value="FAD-bd_PCMH-like_sf"/>
</dbReference>
<dbReference type="OrthoDB" id="2151789at2759"/>
<dbReference type="InterPro" id="IPR050416">
    <property type="entry name" value="FAD-linked_Oxidoreductase"/>
</dbReference>
<gene>
    <name evidence="6" type="ORF">VMCG_09094</name>
</gene>
<evidence type="ECO:0000256" key="3">
    <source>
        <dbReference type="ARBA" id="ARBA00022827"/>
    </source>
</evidence>
<evidence type="ECO:0000259" key="5">
    <source>
        <dbReference type="PROSITE" id="PS51387"/>
    </source>
</evidence>
<accession>A0A423VP24</accession>
<proteinExistence type="inferred from homology"/>
<keyword evidence="3" id="KW-0274">FAD</keyword>
<dbReference type="SUPFAM" id="SSF56176">
    <property type="entry name" value="FAD-binding/transporter-associated domain-like"/>
    <property type="match status" value="1"/>
</dbReference>
<comment type="caution">
    <text evidence="6">The sequence shown here is derived from an EMBL/GenBank/DDBJ whole genome shotgun (WGS) entry which is preliminary data.</text>
</comment>
<dbReference type="STRING" id="356882.A0A423VP24"/>
<organism evidence="6 7">
    <name type="scientific">Cytospora schulzeri</name>
    <dbReference type="NCBI Taxonomy" id="448051"/>
    <lineage>
        <taxon>Eukaryota</taxon>
        <taxon>Fungi</taxon>
        <taxon>Dikarya</taxon>
        <taxon>Ascomycota</taxon>
        <taxon>Pezizomycotina</taxon>
        <taxon>Sordariomycetes</taxon>
        <taxon>Sordariomycetidae</taxon>
        <taxon>Diaporthales</taxon>
        <taxon>Cytosporaceae</taxon>
        <taxon>Cytospora</taxon>
    </lineage>
</organism>
<name>A0A423VP24_9PEZI</name>
<dbReference type="Proteomes" id="UP000283895">
    <property type="component" value="Unassembled WGS sequence"/>
</dbReference>
<reference evidence="6 7" key="1">
    <citation type="submission" date="2015-09" db="EMBL/GenBank/DDBJ databases">
        <title>Host preference determinants of Valsa canker pathogens revealed by comparative genomics.</title>
        <authorList>
            <person name="Yin Z."/>
            <person name="Huang L."/>
        </authorList>
    </citation>
    <scope>NUCLEOTIDE SEQUENCE [LARGE SCALE GENOMIC DNA]</scope>
    <source>
        <strain evidence="6 7">03-1</strain>
    </source>
</reference>
<keyword evidence="2" id="KW-0285">Flavoprotein</keyword>
<dbReference type="InterPro" id="IPR006094">
    <property type="entry name" value="Oxid_FAD_bind_N"/>
</dbReference>
<keyword evidence="7" id="KW-1185">Reference proteome</keyword>
<dbReference type="PANTHER" id="PTHR42973:SF53">
    <property type="entry name" value="FAD-BINDING PCMH-TYPE DOMAIN-CONTAINING PROTEIN-RELATED"/>
    <property type="match status" value="1"/>
</dbReference>
<keyword evidence="4" id="KW-0560">Oxidoreductase</keyword>
<dbReference type="GO" id="GO:0016491">
    <property type="term" value="F:oxidoreductase activity"/>
    <property type="evidence" value="ECO:0007669"/>
    <property type="project" value="UniProtKB-KW"/>
</dbReference>
<comment type="similarity">
    <text evidence="1">Belongs to the oxygen-dependent FAD-linked oxidoreductase family.</text>
</comment>
<evidence type="ECO:0000256" key="1">
    <source>
        <dbReference type="ARBA" id="ARBA00005466"/>
    </source>
</evidence>
<dbReference type="PROSITE" id="PS51387">
    <property type="entry name" value="FAD_PCMH"/>
    <property type="match status" value="1"/>
</dbReference>
<dbReference type="PANTHER" id="PTHR42973">
    <property type="entry name" value="BINDING OXIDOREDUCTASE, PUTATIVE (AFU_ORTHOLOGUE AFUA_1G17690)-RELATED"/>
    <property type="match status" value="1"/>
</dbReference>
<dbReference type="GO" id="GO:0071949">
    <property type="term" value="F:FAD binding"/>
    <property type="evidence" value="ECO:0007669"/>
    <property type="project" value="InterPro"/>
</dbReference>
<dbReference type="Pfam" id="PF01565">
    <property type="entry name" value="FAD_binding_4"/>
    <property type="match status" value="1"/>
</dbReference>
<sequence>MKSAQTACLIDAGLASQIVLPDTPKYAACTESYFDNSAKLKPGCFVQPRNAFELATAVKALSDAGQAFAVRSGGCTNRAGSNNIDGGVTIDLSLLKSIEYDPNTDTARIASGSTWKEVYDKLEIHQRVVGGGRAGSVGVGGYLLGGGLSFYTGRHGFACDNVVAYEVALADGSLITASAEEHEDLFRVLKGGGNNFGVVTSFTMRTLPSGPVWGGVSIKPIDDLLSAAQALVDFTANAADDPDSTMIIVAGHKPRYGGDGIMTLAFNAAGVEKPKAFDRFMSLPEKVSRYTTGKVQDMLPFSELPQNHYNIWYTITFKNDTTIVAKAFELIFQLAKDIQSQVSDGECNTHVAFQPIPRLYAQNSEAAGGNILGLHHYPHDSLMVQASASIQLFTA</sequence>
<evidence type="ECO:0000313" key="6">
    <source>
        <dbReference type="EMBL" id="ROV92774.1"/>
    </source>
</evidence>
<evidence type="ECO:0000256" key="4">
    <source>
        <dbReference type="ARBA" id="ARBA00023002"/>
    </source>
</evidence>
<dbReference type="InterPro" id="IPR016166">
    <property type="entry name" value="FAD-bd_PCMH"/>
</dbReference>
<evidence type="ECO:0000313" key="7">
    <source>
        <dbReference type="Proteomes" id="UP000283895"/>
    </source>
</evidence>
<dbReference type="InterPro" id="IPR016169">
    <property type="entry name" value="FAD-bd_PCMH_sub2"/>
</dbReference>
<dbReference type="AlphaFoldDB" id="A0A423VP24"/>
<evidence type="ECO:0000256" key="2">
    <source>
        <dbReference type="ARBA" id="ARBA00022630"/>
    </source>
</evidence>